<proteinExistence type="predicted"/>
<evidence type="ECO:0008006" key="4">
    <source>
        <dbReference type="Google" id="ProtNLM"/>
    </source>
</evidence>
<comment type="caution">
    <text evidence="2">The sequence shown here is derived from an EMBL/GenBank/DDBJ whole genome shotgun (WGS) entry which is preliminary data.</text>
</comment>
<dbReference type="SUPFAM" id="SSF52833">
    <property type="entry name" value="Thioredoxin-like"/>
    <property type="match status" value="1"/>
</dbReference>
<keyword evidence="1" id="KW-1133">Transmembrane helix</keyword>
<dbReference type="InterPro" id="IPR017937">
    <property type="entry name" value="Thioredoxin_CS"/>
</dbReference>
<dbReference type="InterPro" id="IPR036249">
    <property type="entry name" value="Thioredoxin-like_sf"/>
</dbReference>
<gene>
    <name evidence="2" type="ORF">A3B15_01330</name>
</gene>
<evidence type="ECO:0000313" key="3">
    <source>
        <dbReference type="Proteomes" id="UP000177250"/>
    </source>
</evidence>
<feature type="transmembrane region" description="Helical" evidence="1">
    <location>
        <begin position="203"/>
        <end position="222"/>
    </location>
</feature>
<feature type="transmembrane region" description="Helical" evidence="1">
    <location>
        <begin position="289"/>
        <end position="318"/>
    </location>
</feature>
<dbReference type="STRING" id="1797545.A3B15_01330"/>
<keyword evidence="1" id="KW-0812">Transmembrane</keyword>
<sequence>MKKILAAITLILLFLPVFTAAQEIPPVYLTLFYGQGCPHCAKEKIFLASLQKEFPNLKIRELEIWYNSDNAKKMAETAKFLNINAGGIPLTIICQDSIIGYADDQTTGERIKSIVKRYETIGCVDAVGEIIGEEVKTNQPNGQENKEPINITLPFFGQIDARSLSLPVLTVAIGAVDGFNPCAMWVLIFLISLLLGMEDKKKMWLLGSAFILASAFVYFLFMSAWLNFFLFIGFISLVRIGIGLVAIGSGGYHLREWWVNKDGVCQVAGAEKKQKIMAQLRRVTEQKSFWLALIGIIALAFAVNLLELVCSAGLPAIYTQTLSLANLSPLAYYSYLLLYILIFMLDDILVFAIAMTTLRIKGISAKYSRWS</sequence>
<accession>A0A1G1YPC2</accession>
<protein>
    <recommendedName>
        <fullName evidence="4">Thioredoxin domain-containing protein</fullName>
    </recommendedName>
</protein>
<dbReference type="AlphaFoldDB" id="A0A1G1YPC2"/>
<reference evidence="2 3" key="1">
    <citation type="journal article" date="2016" name="Nat. Commun.">
        <title>Thousands of microbial genomes shed light on interconnected biogeochemical processes in an aquifer system.</title>
        <authorList>
            <person name="Anantharaman K."/>
            <person name="Brown C.T."/>
            <person name="Hug L.A."/>
            <person name="Sharon I."/>
            <person name="Castelle C.J."/>
            <person name="Probst A.J."/>
            <person name="Thomas B.C."/>
            <person name="Singh A."/>
            <person name="Wilkins M.J."/>
            <person name="Karaoz U."/>
            <person name="Brodie E.L."/>
            <person name="Williams K.H."/>
            <person name="Hubbard S.S."/>
            <person name="Banfield J.F."/>
        </authorList>
    </citation>
    <scope>NUCLEOTIDE SEQUENCE [LARGE SCALE GENOMIC DNA]</scope>
</reference>
<feature type="transmembrane region" description="Helical" evidence="1">
    <location>
        <begin position="178"/>
        <end position="196"/>
    </location>
</feature>
<feature type="non-terminal residue" evidence="2">
    <location>
        <position position="371"/>
    </location>
</feature>
<dbReference type="EMBL" id="MHIO01000006">
    <property type="protein sequence ID" value="OGY54208.1"/>
    <property type="molecule type" value="Genomic_DNA"/>
</dbReference>
<organism evidence="2 3">
    <name type="scientific">Candidatus Buchananbacteria bacterium RIFCSPLOWO2_01_FULL_45_31</name>
    <dbReference type="NCBI Taxonomy" id="1797545"/>
    <lineage>
        <taxon>Bacteria</taxon>
        <taxon>Candidatus Buchananiibacteriota</taxon>
    </lineage>
</organism>
<dbReference type="CDD" id="cd01659">
    <property type="entry name" value="TRX_superfamily"/>
    <property type="match status" value="1"/>
</dbReference>
<dbReference type="Gene3D" id="3.40.30.10">
    <property type="entry name" value="Glutaredoxin"/>
    <property type="match status" value="1"/>
</dbReference>
<keyword evidence="1" id="KW-0472">Membrane</keyword>
<feature type="transmembrane region" description="Helical" evidence="1">
    <location>
        <begin position="330"/>
        <end position="354"/>
    </location>
</feature>
<evidence type="ECO:0000313" key="2">
    <source>
        <dbReference type="EMBL" id="OGY54208.1"/>
    </source>
</evidence>
<name>A0A1G1YPC2_9BACT</name>
<dbReference type="PROSITE" id="PS00194">
    <property type="entry name" value="THIOREDOXIN_1"/>
    <property type="match status" value="1"/>
</dbReference>
<evidence type="ECO:0000256" key="1">
    <source>
        <dbReference type="SAM" id="Phobius"/>
    </source>
</evidence>
<feature type="transmembrane region" description="Helical" evidence="1">
    <location>
        <begin position="228"/>
        <end position="247"/>
    </location>
</feature>
<dbReference type="Proteomes" id="UP000177250">
    <property type="component" value="Unassembled WGS sequence"/>
</dbReference>